<feature type="domain" description="Formyl transferase N-terminal" evidence="6">
    <location>
        <begin position="134"/>
        <end position="214"/>
    </location>
</feature>
<evidence type="ECO:0000256" key="3">
    <source>
        <dbReference type="ARBA" id="ARBA00022679"/>
    </source>
</evidence>
<dbReference type="GO" id="GO:0004479">
    <property type="term" value="F:methionyl-tRNA formyltransferase activity"/>
    <property type="evidence" value="ECO:0007669"/>
    <property type="project" value="UniProtKB-EC"/>
</dbReference>
<dbReference type="HAMAP" id="MF_00182">
    <property type="entry name" value="Formyl_trans"/>
    <property type="match status" value="1"/>
</dbReference>
<evidence type="ECO:0000259" key="7">
    <source>
        <dbReference type="Pfam" id="PF02911"/>
    </source>
</evidence>
<comment type="catalytic activity">
    <reaction evidence="5">
        <text>L-methionyl-tRNA(fMet) + (6R)-10-formyltetrahydrofolate = N-formyl-L-methionyl-tRNA(fMet) + (6S)-5,6,7,8-tetrahydrofolate + H(+)</text>
        <dbReference type="Rhea" id="RHEA:24380"/>
        <dbReference type="Rhea" id="RHEA-COMP:9952"/>
        <dbReference type="Rhea" id="RHEA-COMP:9953"/>
        <dbReference type="ChEBI" id="CHEBI:15378"/>
        <dbReference type="ChEBI" id="CHEBI:57453"/>
        <dbReference type="ChEBI" id="CHEBI:78530"/>
        <dbReference type="ChEBI" id="CHEBI:78844"/>
        <dbReference type="ChEBI" id="CHEBI:195366"/>
        <dbReference type="EC" id="2.1.2.9"/>
    </reaction>
</comment>
<dbReference type="EMBL" id="JBHSAJ010000029">
    <property type="protein sequence ID" value="MFC3935237.1"/>
    <property type="molecule type" value="Genomic_DNA"/>
</dbReference>
<dbReference type="PROSITE" id="PS00373">
    <property type="entry name" value="GART"/>
    <property type="match status" value="1"/>
</dbReference>
<protein>
    <recommendedName>
        <fullName evidence="2 5">Methionyl-tRNA formyltransferase</fullName>
        <ecNumber evidence="2 5">2.1.2.9</ecNumber>
    </recommendedName>
</protein>
<sequence>MRVIFAGTPEFARVALERLLAAGFTVPLVLTQPDRPAGRGMKLQASPVKQCALEHGIAVAQPRSLRLDGKYPDDAAAARDALLAAQADVMVVAAYGLILPQWVLDSMSAARPPEGTKAPSGGSEPRAAESVGARLGCLNIHASLLPRWRGAAPIHRAIEAGDAETGVTIMQMDAGLDTGDMLLMERLAIAPTDTTATLHDRLAALGGRMIVEALELAACGGLKAVPQPAEGITYAHKIEKAESTIDWSLPATVIGQRIRAFDPFPGASTECAGETIKVWGYEIDSDKSNTDKRQGQILSVNGDGVMVACGEGTLRLTTLQRAGGKRLAAADFLRGFDLQPGMVLGAAPTTAATPA</sequence>
<gene>
    <name evidence="5" type="primary">fmt</name>
    <name evidence="8" type="ORF">ACFOW3_11445</name>
</gene>
<comment type="caution">
    <text evidence="8">The sequence shown here is derived from an EMBL/GenBank/DDBJ whole genome shotgun (WGS) entry which is preliminary data.</text>
</comment>
<name>A0ABV8DA59_9BURK</name>
<dbReference type="InterPro" id="IPR041711">
    <property type="entry name" value="Met-tRNA-FMT_N"/>
</dbReference>
<dbReference type="InterPro" id="IPR005794">
    <property type="entry name" value="Fmt"/>
</dbReference>
<comment type="similarity">
    <text evidence="1 5">Belongs to the Fmt family.</text>
</comment>
<dbReference type="InterPro" id="IPR011034">
    <property type="entry name" value="Formyl_transferase-like_C_sf"/>
</dbReference>
<dbReference type="Proteomes" id="UP001595693">
    <property type="component" value="Unassembled WGS sequence"/>
</dbReference>
<feature type="domain" description="Formyl transferase N-terminal" evidence="6">
    <location>
        <begin position="1"/>
        <end position="107"/>
    </location>
</feature>
<dbReference type="PANTHER" id="PTHR11138:SF5">
    <property type="entry name" value="METHIONYL-TRNA FORMYLTRANSFERASE, MITOCHONDRIAL"/>
    <property type="match status" value="1"/>
</dbReference>
<dbReference type="Gene3D" id="3.40.50.12230">
    <property type="match status" value="1"/>
</dbReference>
<dbReference type="CDD" id="cd08646">
    <property type="entry name" value="FMT_core_Met-tRNA-FMT_N"/>
    <property type="match status" value="1"/>
</dbReference>
<comment type="function">
    <text evidence="5">Attaches a formyl group to the free amino group of methionyl-tRNA(fMet). The formyl group appears to play a dual role in the initiator identity of N-formylmethionyl-tRNA by promoting its recognition by IF2 and preventing the misappropriation of this tRNA by the elongation apparatus.</text>
</comment>
<evidence type="ECO:0000256" key="1">
    <source>
        <dbReference type="ARBA" id="ARBA00010699"/>
    </source>
</evidence>
<proteinExistence type="inferred from homology"/>
<evidence type="ECO:0000256" key="5">
    <source>
        <dbReference type="HAMAP-Rule" id="MF_00182"/>
    </source>
</evidence>
<dbReference type="CDD" id="cd08704">
    <property type="entry name" value="Met_tRNA_FMT_C"/>
    <property type="match status" value="1"/>
</dbReference>
<evidence type="ECO:0000256" key="2">
    <source>
        <dbReference type="ARBA" id="ARBA00012261"/>
    </source>
</evidence>
<dbReference type="InterPro" id="IPR001555">
    <property type="entry name" value="GART_AS"/>
</dbReference>
<feature type="binding site" evidence="5">
    <location>
        <begin position="143"/>
        <end position="146"/>
    </location>
    <ligand>
        <name>(6S)-5,6,7,8-tetrahydrofolate</name>
        <dbReference type="ChEBI" id="CHEBI:57453"/>
    </ligand>
</feature>
<dbReference type="RefSeq" id="WP_055400346.1">
    <property type="nucleotide sequence ID" value="NZ_JAMXAX010000030.1"/>
</dbReference>
<keyword evidence="9" id="KW-1185">Reference proteome</keyword>
<organism evidence="8 9">
    <name type="scientific">Acidovorax facilis</name>
    <dbReference type="NCBI Taxonomy" id="12917"/>
    <lineage>
        <taxon>Bacteria</taxon>
        <taxon>Pseudomonadati</taxon>
        <taxon>Pseudomonadota</taxon>
        <taxon>Betaproteobacteria</taxon>
        <taxon>Burkholderiales</taxon>
        <taxon>Comamonadaceae</taxon>
        <taxon>Acidovorax</taxon>
    </lineage>
</organism>
<dbReference type="InterPro" id="IPR044135">
    <property type="entry name" value="Met-tRNA-FMT_C"/>
</dbReference>
<accession>A0ABV8DA59</accession>
<dbReference type="PANTHER" id="PTHR11138">
    <property type="entry name" value="METHIONYL-TRNA FORMYLTRANSFERASE"/>
    <property type="match status" value="1"/>
</dbReference>
<keyword evidence="3 5" id="KW-0808">Transferase</keyword>
<dbReference type="Pfam" id="PF00551">
    <property type="entry name" value="Formyl_trans_N"/>
    <property type="match status" value="2"/>
</dbReference>
<dbReference type="InterPro" id="IPR036477">
    <property type="entry name" value="Formyl_transf_N_sf"/>
</dbReference>
<evidence type="ECO:0000313" key="8">
    <source>
        <dbReference type="EMBL" id="MFC3935237.1"/>
    </source>
</evidence>
<feature type="domain" description="Formyl transferase C-terminal" evidence="7">
    <location>
        <begin position="237"/>
        <end position="336"/>
    </location>
</feature>
<keyword evidence="4 5" id="KW-0648">Protein biosynthesis</keyword>
<evidence type="ECO:0000256" key="4">
    <source>
        <dbReference type="ARBA" id="ARBA00022917"/>
    </source>
</evidence>
<evidence type="ECO:0000259" key="6">
    <source>
        <dbReference type="Pfam" id="PF00551"/>
    </source>
</evidence>
<evidence type="ECO:0000313" key="9">
    <source>
        <dbReference type="Proteomes" id="UP001595693"/>
    </source>
</evidence>
<dbReference type="Pfam" id="PF02911">
    <property type="entry name" value="Formyl_trans_C"/>
    <property type="match status" value="1"/>
</dbReference>
<dbReference type="EC" id="2.1.2.9" evidence="2 5"/>
<dbReference type="SUPFAM" id="SSF50486">
    <property type="entry name" value="FMT C-terminal domain-like"/>
    <property type="match status" value="1"/>
</dbReference>
<reference evidence="9" key="1">
    <citation type="journal article" date="2019" name="Int. J. Syst. Evol. Microbiol.">
        <title>The Global Catalogue of Microorganisms (GCM) 10K type strain sequencing project: providing services to taxonomists for standard genome sequencing and annotation.</title>
        <authorList>
            <consortium name="The Broad Institute Genomics Platform"/>
            <consortium name="The Broad Institute Genome Sequencing Center for Infectious Disease"/>
            <person name="Wu L."/>
            <person name="Ma J."/>
        </authorList>
    </citation>
    <scope>NUCLEOTIDE SEQUENCE [LARGE SCALE GENOMIC DNA]</scope>
    <source>
        <strain evidence="9">CCUG 2113</strain>
    </source>
</reference>
<dbReference type="InterPro" id="IPR002376">
    <property type="entry name" value="Formyl_transf_N"/>
</dbReference>
<dbReference type="InterPro" id="IPR005793">
    <property type="entry name" value="Formyl_trans_C"/>
</dbReference>
<dbReference type="SUPFAM" id="SSF53328">
    <property type="entry name" value="Formyltransferase"/>
    <property type="match status" value="2"/>
</dbReference>